<dbReference type="PANTHER" id="PTHR14859:SF15">
    <property type="entry name" value="ENDONUCLEASE_EXONUCLEASE_PHOSPHATASE DOMAIN-CONTAINING PROTEIN"/>
    <property type="match status" value="1"/>
</dbReference>
<reference evidence="2 3" key="1">
    <citation type="submission" date="2021-01" db="EMBL/GenBank/DDBJ databases">
        <title>Genomic Encyclopedia of Type Strains, Phase IV (KMG-IV): sequencing the most valuable type-strain genomes for metagenomic binning, comparative biology and taxonomic classification.</title>
        <authorList>
            <person name="Goeker M."/>
        </authorList>
    </citation>
    <scope>NUCLEOTIDE SEQUENCE [LARGE SCALE GENOMIC DNA]</scope>
    <source>
        <strain evidence="2 3">DSM 105482</strain>
    </source>
</reference>
<evidence type="ECO:0000313" key="3">
    <source>
        <dbReference type="Proteomes" id="UP000823486"/>
    </source>
</evidence>
<proteinExistence type="predicted"/>
<dbReference type="Pfam" id="PF03372">
    <property type="entry name" value="Exo_endo_phos"/>
    <property type="match status" value="1"/>
</dbReference>
<protein>
    <submittedName>
        <fullName evidence="2">Endonuclease/exonuclease/phosphatase family metal-dependent hydrolase</fullName>
    </submittedName>
</protein>
<keyword evidence="2" id="KW-0540">Nuclease</keyword>
<keyword evidence="2" id="KW-0378">Hydrolase</keyword>
<dbReference type="Proteomes" id="UP000823486">
    <property type="component" value="Unassembled WGS sequence"/>
</dbReference>
<keyword evidence="3" id="KW-1185">Reference proteome</keyword>
<sequence>MEIKVMTFNIHHGKGTDKKQELDRILEVIKSVKADIIGLNEVDKFFSNRSKFIDQTKYLARALQMNYAYGPAITIEDRVNNRQKQYGNALLTRFPIIHSTNHPFDFLPKIIEDRSLLEVTIKAEEQNITAYVAHLSFAPLLHKRQTSFILNQMKQKDSPCFVMGDWNMNRRSKSWKLVTNTLKDAWLEANPSSQGGHTYPSKKPRMGLDYIFINKGFNAVESSVINKNAAASDHLPVTATLKLLSP</sequence>
<name>A0ABS2QEP3_9BACI</name>
<dbReference type="InterPro" id="IPR005135">
    <property type="entry name" value="Endo/exonuclease/phosphatase"/>
</dbReference>
<keyword evidence="2" id="KW-0255">Endonuclease</keyword>
<feature type="domain" description="Endonuclease/exonuclease/phosphatase" evidence="1">
    <location>
        <begin position="6"/>
        <end position="234"/>
    </location>
</feature>
<accession>A0ABS2QEP3</accession>
<dbReference type="InterPro" id="IPR051916">
    <property type="entry name" value="GPI-anchor_lipid_remodeler"/>
</dbReference>
<dbReference type="PANTHER" id="PTHR14859">
    <property type="entry name" value="CALCOFLUOR WHITE HYPERSENSITIVE PROTEIN PRECURSOR"/>
    <property type="match status" value="1"/>
</dbReference>
<dbReference type="Gene3D" id="3.60.10.10">
    <property type="entry name" value="Endonuclease/exonuclease/phosphatase"/>
    <property type="match status" value="1"/>
</dbReference>
<evidence type="ECO:0000259" key="1">
    <source>
        <dbReference type="Pfam" id="PF03372"/>
    </source>
</evidence>
<gene>
    <name evidence="2" type="ORF">JOC77_000579</name>
</gene>
<dbReference type="InterPro" id="IPR036691">
    <property type="entry name" value="Endo/exonu/phosph_ase_sf"/>
</dbReference>
<dbReference type="RefSeq" id="WP_204538272.1">
    <property type="nucleotide sequence ID" value="NZ_JAFBFI010000002.1"/>
</dbReference>
<dbReference type="GO" id="GO:0016787">
    <property type="term" value="F:hydrolase activity"/>
    <property type="evidence" value="ECO:0007669"/>
    <property type="project" value="UniProtKB-KW"/>
</dbReference>
<dbReference type="GO" id="GO:0004519">
    <property type="term" value="F:endonuclease activity"/>
    <property type="evidence" value="ECO:0007669"/>
    <property type="project" value="UniProtKB-KW"/>
</dbReference>
<dbReference type="SUPFAM" id="SSF56219">
    <property type="entry name" value="DNase I-like"/>
    <property type="match status" value="1"/>
</dbReference>
<evidence type="ECO:0000313" key="2">
    <source>
        <dbReference type="EMBL" id="MBM7691174.1"/>
    </source>
</evidence>
<dbReference type="EMBL" id="JAFBFI010000002">
    <property type="protein sequence ID" value="MBM7691174.1"/>
    <property type="molecule type" value="Genomic_DNA"/>
</dbReference>
<comment type="caution">
    <text evidence="2">The sequence shown here is derived from an EMBL/GenBank/DDBJ whole genome shotgun (WGS) entry which is preliminary data.</text>
</comment>
<organism evidence="2 3">
    <name type="scientific">Peribacillus deserti</name>
    <dbReference type="NCBI Taxonomy" id="673318"/>
    <lineage>
        <taxon>Bacteria</taxon>
        <taxon>Bacillati</taxon>
        <taxon>Bacillota</taxon>
        <taxon>Bacilli</taxon>
        <taxon>Bacillales</taxon>
        <taxon>Bacillaceae</taxon>
        <taxon>Peribacillus</taxon>
    </lineage>
</organism>